<dbReference type="GO" id="GO:0007155">
    <property type="term" value="P:cell adhesion"/>
    <property type="evidence" value="ECO:0007669"/>
    <property type="project" value="InterPro"/>
</dbReference>
<keyword evidence="3" id="KW-0378">Hydrolase</keyword>
<accession>A0A563VIT8</accession>
<keyword evidence="4" id="KW-0325">Glycoprotein</keyword>
<dbReference type="PANTHER" id="PTHR23221">
    <property type="entry name" value="GLYCOSYLPHOSPHATIDYLINOSITOL PHOSPHOLIPASE D"/>
    <property type="match status" value="1"/>
</dbReference>
<dbReference type="PRINTS" id="PR01185">
    <property type="entry name" value="INTEGRINA"/>
</dbReference>
<reference evidence="5 6" key="1">
    <citation type="submission" date="2019-01" db="EMBL/GenBank/DDBJ databases">
        <authorList>
            <person name="Brito A."/>
        </authorList>
    </citation>
    <scope>NUCLEOTIDE SEQUENCE [LARGE SCALE GENOMIC DNA]</scope>
    <source>
        <strain evidence="5">1</strain>
    </source>
</reference>
<dbReference type="PANTHER" id="PTHR23221:SF7">
    <property type="entry name" value="PHOSPHATIDYLINOSITOL-GLYCAN-SPECIFIC PHOSPHOLIPASE D"/>
    <property type="match status" value="1"/>
</dbReference>
<dbReference type="InterPro" id="IPR000413">
    <property type="entry name" value="Integrin_alpha"/>
</dbReference>
<evidence type="ECO:0000313" key="6">
    <source>
        <dbReference type="Proteomes" id="UP000320055"/>
    </source>
</evidence>
<evidence type="ECO:0008006" key="7">
    <source>
        <dbReference type="Google" id="ProtNLM"/>
    </source>
</evidence>
<dbReference type="GO" id="GO:0016787">
    <property type="term" value="F:hydrolase activity"/>
    <property type="evidence" value="ECO:0007669"/>
    <property type="project" value="UniProtKB-KW"/>
</dbReference>
<name>A0A563VIT8_9CYAN</name>
<dbReference type="OrthoDB" id="462884at2"/>
<dbReference type="PROSITE" id="PS51470">
    <property type="entry name" value="FG_GAP"/>
    <property type="match status" value="1"/>
</dbReference>
<evidence type="ECO:0000256" key="3">
    <source>
        <dbReference type="ARBA" id="ARBA00022801"/>
    </source>
</evidence>
<dbReference type="Proteomes" id="UP000320055">
    <property type="component" value="Unassembled WGS sequence"/>
</dbReference>
<evidence type="ECO:0000256" key="2">
    <source>
        <dbReference type="ARBA" id="ARBA00022737"/>
    </source>
</evidence>
<dbReference type="InterPro" id="IPR013519">
    <property type="entry name" value="Int_alpha_beta-p"/>
</dbReference>
<dbReference type="Pfam" id="PF01839">
    <property type="entry name" value="FG-GAP"/>
    <property type="match status" value="2"/>
</dbReference>
<dbReference type="InterPro" id="IPR028994">
    <property type="entry name" value="Integrin_alpha_N"/>
</dbReference>
<evidence type="ECO:0000256" key="4">
    <source>
        <dbReference type="ARBA" id="ARBA00023180"/>
    </source>
</evidence>
<sequence length="188" mass="19203">MALDRLNLAELDGDSGFVIVGEEGELGNITVSNAGDINSDGIDDLIVGAPGAEEAYIVFGSTEDFDRELNVSDLDGSNGFKLSGIEASGDQLGSSVSNAGDVNGDGIDDVIIGASRADSEDSSNDQGEAYVIFGRSNGFDSELNVNALDGSNGFTIPGIDDEGDLGSSVSSAGDINGDGIEDLIVWRT</sequence>
<gene>
    <name evidence="5" type="ORF">H1P_10050</name>
</gene>
<dbReference type="SUPFAM" id="SSF69318">
    <property type="entry name" value="Integrin alpha N-terminal domain"/>
    <property type="match status" value="1"/>
</dbReference>
<dbReference type="Gene3D" id="2.130.10.130">
    <property type="entry name" value="Integrin alpha, N-terminal"/>
    <property type="match status" value="2"/>
</dbReference>
<proteinExistence type="predicted"/>
<keyword evidence="1" id="KW-0732">Signal</keyword>
<dbReference type="InterPro" id="IPR013517">
    <property type="entry name" value="FG-GAP"/>
</dbReference>
<keyword evidence="2" id="KW-0677">Repeat</keyword>
<evidence type="ECO:0000313" key="5">
    <source>
        <dbReference type="EMBL" id="VEP11265.1"/>
    </source>
</evidence>
<organism evidence="5 6">
    <name type="scientific">Hyella patelloides LEGE 07179</name>
    <dbReference type="NCBI Taxonomy" id="945734"/>
    <lineage>
        <taxon>Bacteria</taxon>
        <taxon>Bacillati</taxon>
        <taxon>Cyanobacteriota</taxon>
        <taxon>Cyanophyceae</taxon>
        <taxon>Pleurocapsales</taxon>
        <taxon>Hyellaceae</taxon>
        <taxon>Hyella</taxon>
    </lineage>
</organism>
<dbReference type="GO" id="GO:0008305">
    <property type="term" value="C:integrin complex"/>
    <property type="evidence" value="ECO:0007669"/>
    <property type="project" value="InterPro"/>
</dbReference>
<dbReference type="AlphaFoldDB" id="A0A563VIT8"/>
<dbReference type="EMBL" id="CAACVJ010000001">
    <property type="protein sequence ID" value="VEP11265.1"/>
    <property type="molecule type" value="Genomic_DNA"/>
</dbReference>
<protein>
    <recommendedName>
        <fullName evidence="7">FG-GAP repeat protein</fullName>
    </recommendedName>
</protein>
<dbReference type="RefSeq" id="WP_144862942.1">
    <property type="nucleotide sequence ID" value="NZ_LR213766.1"/>
</dbReference>
<evidence type="ECO:0000256" key="1">
    <source>
        <dbReference type="ARBA" id="ARBA00022729"/>
    </source>
</evidence>
<keyword evidence="6" id="KW-1185">Reference proteome</keyword>
<dbReference type="SMART" id="SM00191">
    <property type="entry name" value="Int_alpha"/>
    <property type="match status" value="2"/>
</dbReference>